<feature type="transmembrane region" description="Helical" evidence="5">
    <location>
        <begin position="49"/>
        <end position="70"/>
    </location>
</feature>
<gene>
    <name evidence="6" type="ORF">BJF93_08195</name>
</gene>
<feature type="transmembrane region" description="Helical" evidence="5">
    <location>
        <begin position="116"/>
        <end position="135"/>
    </location>
</feature>
<dbReference type="GO" id="GO:0005886">
    <property type="term" value="C:plasma membrane"/>
    <property type="evidence" value="ECO:0007669"/>
    <property type="project" value="TreeGrafter"/>
</dbReference>
<feature type="transmembrane region" description="Helical" evidence="5">
    <location>
        <begin position="91"/>
        <end position="110"/>
    </location>
</feature>
<evidence type="ECO:0000256" key="5">
    <source>
        <dbReference type="SAM" id="Phobius"/>
    </source>
</evidence>
<feature type="transmembrane region" description="Helical" evidence="5">
    <location>
        <begin position="253"/>
        <end position="273"/>
    </location>
</feature>
<evidence type="ECO:0000256" key="3">
    <source>
        <dbReference type="ARBA" id="ARBA00022989"/>
    </source>
</evidence>
<proteinExistence type="predicted"/>
<dbReference type="RefSeq" id="WP_075626251.1">
    <property type="nucleotide sequence ID" value="NZ_FOAM01000005.1"/>
</dbReference>
<reference evidence="6 7" key="1">
    <citation type="submission" date="2016-09" db="EMBL/GenBank/DDBJ databases">
        <title>Rhizobium sp. nov., a novel species isolated from the rice rhizosphere.</title>
        <authorList>
            <person name="Zhao J."/>
            <person name="Zhang X."/>
        </authorList>
    </citation>
    <scope>NUCLEOTIDE SEQUENCE [LARGE SCALE GENOMIC DNA]</scope>
    <source>
        <strain evidence="6 7">1.7048</strain>
    </source>
</reference>
<dbReference type="AlphaFoldDB" id="A0A1Q9B0W2"/>
<protein>
    <submittedName>
        <fullName evidence="6">Citrate transporter</fullName>
    </submittedName>
</protein>
<feature type="transmembrane region" description="Helical" evidence="5">
    <location>
        <begin position="6"/>
        <end position="22"/>
    </location>
</feature>
<feature type="transmembrane region" description="Helical" evidence="5">
    <location>
        <begin position="361"/>
        <end position="382"/>
    </location>
</feature>
<sequence length="430" mass="44827">MDSSLILSAILVAATIGLWATALLPEYLVALLFFTAAAILHLVPPDILFSGFSSAAFWLILSGFVLGAAIRKVGLADRVAALLAGHLAGSWWRMVAGVVLLTYALAFVMPSNMGRIALLMPIVMALAEQGGLAVTDRGRIGLALAVGFGTFQLSASILPANVPNLIMAGAADSAYGVRLSYLAYLALHAPVLGILKGLALALCICWLFPARPRLPATALAQAPMTQAEWRLVALLAVTLGLWMSDTLHGISPAWIGLAAACFCLLPKVGFLNGDEFASGVNLRTCLYIAGILGLAAFVSQSGLGSMIGASVVGLLPLDPARPGGNFAALLSLVTALNFVVTANGVPALYTPLAERLSTSTGFSLGATLMIQVIGYATPLLPYQASPIVVAMGMAKVPPRDGIRLALLLAVITLLLLAPLDYLWFAWLGWI</sequence>
<evidence type="ECO:0000256" key="4">
    <source>
        <dbReference type="ARBA" id="ARBA00023136"/>
    </source>
</evidence>
<dbReference type="PANTHER" id="PTHR43652">
    <property type="entry name" value="BASIC AMINO ACID ANTIPORTER YFCC-RELATED"/>
    <property type="match status" value="1"/>
</dbReference>
<dbReference type="Proteomes" id="UP000186364">
    <property type="component" value="Unassembled WGS sequence"/>
</dbReference>
<evidence type="ECO:0000313" key="7">
    <source>
        <dbReference type="Proteomes" id="UP000186364"/>
    </source>
</evidence>
<keyword evidence="3 5" id="KW-1133">Transmembrane helix</keyword>
<feature type="transmembrane region" description="Helical" evidence="5">
    <location>
        <begin position="229"/>
        <end position="247"/>
    </location>
</feature>
<feature type="transmembrane region" description="Helical" evidence="5">
    <location>
        <begin position="142"/>
        <end position="162"/>
    </location>
</feature>
<evidence type="ECO:0000256" key="1">
    <source>
        <dbReference type="ARBA" id="ARBA00004141"/>
    </source>
</evidence>
<feature type="transmembrane region" description="Helical" evidence="5">
    <location>
        <begin position="285"/>
        <end position="314"/>
    </location>
</feature>
<accession>A0A1Q9B0W2</accession>
<keyword evidence="4 5" id="KW-0472">Membrane</keyword>
<dbReference type="InterPro" id="IPR001898">
    <property type="entry name" value="SLC13A/DASS"/>
</dbReference>
<keyword evidence="2 5" id="KW-0812">Transmembrane</keyword>
<evidence type="ECO:0000313" key="6">
    <source>
        <dbReference type="EMBL" id="OLP61588.1"/>
    </source>
</evidence>
<feature type="transmembrane region" description="Helical" evidence="5">
    <location>
        <begin position="326"/>
        <end position="349"/>
    </location>
</feature>
<feature type="transmembrane region" description="Helical" evidence="5">
    <location>
        <begin position="182"/>
        <end position="208"/>
    </location>
</feature>
<comment type="subcellular location">
    <subcellularLocation>
        <location evidence="1">Membrane</location>
        <topology evidence="1">Multi-pass membrane protein</topology>
    </subcellularLocation>
</comment>
<organism evidence="6 7">
    <name type="scientific">Xaviernesmea oryzae</name>
    <dbReference type="NCBI Taxonomy" id="464029"/>
    <lineage>
        <taxon>Bacteria</taxon>
        <taxon>Pseudomonadati</taxon>
        <taxon>Pseudomonadota</taxon>
        <taxon>Alphaproteobacteria</taxon>
        <taxon>Hyphomicrobiales</taxon>
        <taxon>Rhizobiaceae</taxon>
        <taxon>Rhizobium/Agrobacterium group</taxon>
        <taxon>Xaviernesmea</taxon>
    </lineage>
</organism>
<feature type="transmembrane region" description="Helical" evidence="5">
    <location>
        <begin position="402"/>
        <end position="424"/>
    </location>
</feature>
<dbReference type="OrthoDB" id="5460483at2"/>
<comment type="caution">
    <text evidence="6">The sequence shown here is derived from an EMBL/GenBank/DDBJ whole genome shotgun (WGS) entry which is preliminary data.</text>
</comment>
<keyword evidence="7" id="KW-1185">Reference proteome</keyword>
<dbReference type="EMBL" id="MKIP01000031">
    <property type="protein sequence ID" value="OLP61588.1"/>
    <property type="molecule type" value="Genomic_DNA"/>
</dbReference>
<dbReference type="InterPro" id="IPR051679">
    <property type="entry name" value="DASS-Related_Transporters"/>
</dbReference>
<name>A0A1Q9B0W2_9HYPH</name>
<dbReference type="Pfam" id="PF00939">
    <property type="entry name" value="Na_sulph_symp"/>
    <property type="match status" value="1"/>
</dbReference>
<dbReference type="GO" id="GO:0022857">
    <property type="term" value="F:transmembrane transporter activity"/>
    <property type="evidence" value="ECO:0007669"/>
    <property type="project" value="InterPro"/>
</dbReference>
<evidence type="ECO:0000256" key="2">
    <source>
        <dbReference type="ARBA" id="ARBA00022692"/>
    </source>
</evidence>
<dbReference type="PANTHER" id="PTHR43652:SF2">
    <property type="entry name" value="BASIC AMINO ACID ANTIPORTER YFCC-RELATED"/>
    <property type="match status" value="1"/>
</dbReference>